<dbReference type="SUPFAM" id="SSF57903">
    <property type="entry name" value="FYVE/PHD zinc finger"/>
    <property type="match status" value="1"/>
</dbReference>
<feature type="region of interest" description="Disordered" evidence="5">
    <location>
        <begin position="346"/>
        <end position="406"/>
    </location>
</feature>
<feature type="compositionally biased region" description="Polar residues" evidence="5">
    <location>
        <begin position="1663"/>
        <end position="1681"/>
    </location>
</feature>
<feature type="compositionally biased region" description="Low complexity" evidence="5">
    <location>
        <begin position="1694"/>
        <end position="1708"/>
    </location>
</feature>
<dbReference type="EMBL" id="JAACJN010000110">
    <property type="protein sequence ID" value="KAF5372445.1"/>
    <property type="molecule type" value="Genomic_DNA"/>
</dbReference>
<feature type="compositionally biased region" description="Low complexity" evidence="5">
    <location>
        <begin position="2108"/>
        <end position="2169"/>
    </location>
</feature>
<feature type="compositionally biased region" description="Polar residues" evidence="5">
    <location>
        <begin position="2080"/>
        <end position="2095"/>
    </location>
</feature>
<feature type="compositionally biased region" description="Basic and acidic residues" evidence="5">
    <location>
        <begin position="1795"/>
        <end position="1836"/>
    </location>
</feature>
<feature type="compositionally biased region" description="Basic and acidic residues" evidence="5">
    <location>
        <begin position="486"/>
        <end position="498"/>
    </location>
</feature>
<organism evidence="7 8">
    <name type="scientific">Collybiopsis confluens</name>
    <dbReference type="NCBI Taxonomy" id="2823264"/>
    <lineage>
        <taxon>Eukaryota</taxon>
        <taxon>Fungi</taxon>
        <taxon>Dikarya</taxon>
        <taxon>Basidiomycota</taxon>
        <taxon>Agaricomycotina</taxon>
        <taxon>Agaricomycetes</taxon>
        <taxon>Agaricomycetidae</taxon>
        <taxon>Agaricales</taxon>
        <taxon>Marasmiineae</taxon>
        <taxon>Omphalotaceae</taxon>
        <taxon>Collybiopsis</taxon>
    </lineage>
</organism>
<proteinExistence type="predicted"/>
<keyword evidence="2 4" id="KW-0863">Zinc-finger</keyword>
<evidence type="ECO:0000256" key="5">
    <source>
        <dbReference type="SAM" id="MobiDB-lite"/>
    </source>
</evidence>
<comment type="caution">
    <text evidence="7">The sequence shown here is derived from an EMBL/GenBank/DDBJ whole genome shotgun (WGS) entry which is preliminary data.</text>
</comment>
<evidence type="ECO:0000313" key="7">
    <source>
        <dbReference type="EMBL" id="KAF5372445.1"/>
    </source>
</evidence>
<dbReference type="InterPro" id="IPR011011">
    <property type="entry name" value="Znf_FYVE_PHD"/>
</dbReference>
<feature type="compositionally biased region" description="Pro residues" evidence="5">
    <location>
        <begin position="375"/>
        <end position="388"/>
    </location>
</feature>
<feature type="compositionally biased region" description="Pro residues" evidence="5">
    <location>
        <begin position="870"/>
        <end position="884"/>
    </location>
</feature>
<feature type="compositionally biased region" description="Polar residues" evidence="5">
    <location>
        <begin position="1123"/>
        <end position="1133"/>
    </location>
</feature>
<feature type="compositionally biased region" description="Low complexity" evidence="5">
    <location>
        <begin position="512"/>
        <end position="524"/>
    </location>
</feature>
<gene>
    <name evidence="7" type="ORF">D9757_009908</name>
</gene>
<feature type="compositionally biased region" description="Basic and acidic residues" evidence="5">
    <location>
        <begin position="1030"/>
        <end position="1039"/>
    </location>
</feature>
<feature type="region of interest" description="Disordered" evidence="5">
    <location>
        <begin position="1264"/>
        <end position="1317"/>
    </location>
</feature>
<evidence type="ECO:0000313" key="8">
    <source>
        <dbReference type="Proteomes" id="UP000518752"/>
    </source>
</evidence>
<feature type="region of interest" description="Disordered" evidence="5">
    <location>
        <begin position="474"/>
        <end position="596"/>
    </location>
</feature>
<feature type="region of interest" description="Disordered" evidence="5">
    <location>
        <begin position="1163"/>
        <end position="1185"/>
    </location>
</feature>
<dbReference type="PANTHER" id="PTHR48125:SF12">
    <property type="entry name" value="AT HOOK TRANSCRIPTION FACTOR FAMILY-RELATED"/>
    <property type="match status" value="1"/>
</dbReference>
<evidence type="ECO:0000256" key="4">
    <source>
        <dbReference type="PROSITE-ProRule" id="PRU00146"/>
    </source>
</evidence>
<feature type="compositionally biased region" description="Low complexity" evidence="5">
    <location>
        <begin position="581"/>
        <end position="591"/>
    </location>
</feature>
<accession>A0A8H5GWW7</accession>
<feature type="compositionally biased region" description="Polar residues" evidence="5">
    <location>
        <begin position="1586"/>
        <end position="1606"/>
    </location>
</feature>
<sequence>MDVDALLKSPVTSRNLARLSPTTDGENSELSRLNGSNGHALRSESPTPSRKPSSTRTSIPAKRKQHPSPPPANPSRSTPLAPAHRHNPASSDVDPEAIRCICSIPTDDGWSIGCDGCTRWLHGVCVGFPKQERLKLPEKWLCWSCDPSEIQRSLSRLGVDMDSVGSLASPELLKLWRERARTIQMNRVRLALPHDETRKPRRISTNTTSVDDHHGGPQNKRKRHVGASPMTPASSTGHGYFPFHPSFPAFPSTATPPLNLDDSLNETHDVVLDGEVKERLGRLAKEYAYNAANATGTTTPDWMKGAGEWRGVSAISAPARKRRKKENPHWEPVVYFGNTLPKKSRVSLKPHHPFPTPTLPVPSLPPPSSSSSYPAPLPPPPPPLPSPLPSLSSANLNGHHPPSQFEQQQLLPPTYTLHTSHAVPSTSYLLPYPSLITSSASYLSDPLNGYSKMGMPKSGVKLVGGQWNVALDPKGVQEGQHSTLSSDKDGANGRKEGSTSKAWAKWARNGCRPNAVVRPVVVVQPKKKNAKGNGKEKGNNGRSRTSSPRPSRPVSGVQETTASVSPTPPTPPSPPPPPPQSSTSSSSSSSSSPPPTPKVSFALFALRDLKANEEIVLDWEWDDACVVHLLPKIGEMGRNKSDGEVQEGEEGEQDDDDDQGYDLKHLRLQYAGILRALGDTFTSCACEDHLRTDIDATTDVDAGNAENREGSPRDTNGVNPRKEKRRRRKEECVMRRMREFVEHGRFQEDKVPEDEVLTVEVEEGVVDEDVDIDVVGDSPAKDRSSAANGDVVMAMPMQPEVTVDLGPLIGRPRFFRTKEIQKDGRDGFGVGGVEMDDDEEDDIPLGPKIQPPEDDNDDPPTAYHHHPFSYPTPPGFFHPPPTPTTPGLFSPQYVYPIHTYPYGYPPPYWVPPSAEDVSSNRSAKRKESSSSSKGLLWGEAPPQPPPTRSKRDVEDSEADGKTSRQHPQRHQRKRTDQRKVASALSDLEELQVGDAVEEEMPPKMKRRLNLAHGSQGKETSMTLGKKKGRISAELKEEVAKSPVNRPRSRMSISELTEGGGHIPSNMTEQAQRRPIHSTSVSHSPTLISSARKPTLPTSPILSRHQPMSAPPPISETATGRMRSASSVSIPQNGTSSPSPLLSLANLSLLSPAASSITSSTLYQSHRAHGSTNLDSSRQVRIEEREERSKMAQREAQKVLQLHPELRRRDGYARDVENTRTRVATDPLAALAAAAAAARPISPLPARSRERAREVEQREPGVVWDGVSRSSFSGSSSPRMSPRAGLHVSHSPVVNPRSPPSRSSPRESRLTHSSFAPLASPRIDQNFQLMQDNAPLIFYRSPNDPYDNESESSTRVPERVPSHEPNSALLGPGGISLLSSPEHAWVPLRRGNVFAESERTPGVMSSPGIVAEEAYHHPDGQPAPIAIVNAPDIQVDTKSLRIKREILGMDIDHDGSSLTQNDSGAAEEMVVDLAASHSEIRHDSSPIPSSHGDSASPPIRPIPQPLSPADSYIAPLSPPKENFGDIPPWPKSPSPWESESTPSKDIHSPVLNDAEPVEESTPSSAPRSVHGDDVMKERASPYHQPDSESNIRPSSYPTNSAPSSIRSSPAVDIVANAVSLQVVSESPSRTSSRMPSPLSSPLSTPVKNLISLPPHSVPAEDNAQMESNSNQPSRSRPGSPNTLDVPPLEHSQSESMSPRSPGRMSPTTPLNEVIEEPTSSMDIENTGVEVKRSHPGSSILASPVISPENRHRVNGTVDDISASAPPKSYEEDSLMSEVAATPTEVPAPPPTKVKLSLKDFAERKRRERQEKEKAEREERERVKDEERAREAGQKEETESAQTSGRHESFAELPLEVKKEFLEDSTPLPLTDAVSVAAPIAASSTDAVVSPLIETTLSSPTSPIPVLSLEFSAANDLETRILQEHPRTDDDVILKASETRNKLISSLPSGPSVTPSSLIFPAVSSYLTPHSPEIEASLDGNAADDVGADNPEDGEIQDGEGGNKTGEDRTNHFTSSPYRAPSPPHLTPSTTLPPSLPAKPSPSYNGLPPKTAMMTATAMKSSTASGAKTSYSPPPPPRSSKFTETTATTNVQRSRTPPTQPRSFKIARRSPSVSSSLHGSPPMRKMSLGSAPAAPSSSSSALVNVAGSSSGSAHGPAATQTPTQSTTPSSAVNPALGKTPPSGPRALRQLQQQQQQNGGGGLMARGNAPYHVPRGFPPYGDRYRDRDRDRDRDRGKDGHWNSRGIRARDGNSGWSGSP</sequence>
<feature type="compositionally biased region" description="Low complexity" evidence="5">
    <location>
        <begin position="1623"/>
        <end position="1644"/>
    </location>
</feature>
<feature type="compositionally biased region" description="Acidic residues" evidence="5">
    <location>
        <begin position="834"/>
        <end position="843"/>
    </location>
</feature>
<dbReference type="Gene3D" id="3.30.40.10">
    <property type="entry name" value="Zinc/RING finger domain, C3HC4 (zinc finger)"/>
    <property type="match status" value="1"/>
</dbReference>
<dbReference type="PANTHER" id="PTHR48125">
    <property type="entry name" value="LP07818P1"/>
    <property type="match status" value="1"/>
</dbReference>
<reference evidence="7 8" key="1">
    <citation type="journal article" date="2020" name="ISME J.">
        <title>Uncovering the hidden diversity of litter-decomposition mechanisms in mushroom-forming fungi.</title>
        <authorList>
            <person name="Floudas D."/>
            <person name="Bentzer J."/>
            <person name="Ahren D."/>
            <person name="Johansson T."/>
            <person name="Persson P."/>
            <person name="Tunlid A."/>
        </authorList>
    </citation>
    <scope>NUCLEOTIDE SEQUENCE [LARGE SCALE GENOMIC DNA]</scope>
    <source>
        <strain evidence="7 8">CBS 406.79</strain>
    </source>
</reference>
<feature type="compositionally biased region" description="Basic residues" evidence="5">
    <location>
        <begin position="963"/>
        <end position="976"/>
    </location>
</feature>
<dbReference type="PROSITE" id="PS01359">
    <property type="entry name" value="ZF_PHD_1"/>
    <property type="match status" value="1"/>
</dbReference>
<feature type="region of interest" description="Disordered" evidence="5">
    <location>
        <begin position="1970"/>
        <end position="2256"/>
    </location>
</feature>
<feature type="region of interest" description="Disordered" evidence="5">
    <location>
        <begin position="1475"/>
        <end position="1606"/>
    </location>
</feature>
<dbReference type="GO" id="GO:0008270">
    <property type="term" value="F:zinc ion binding"/>
    <property type="evidence" value="ECO:0007669"/>
    <property type="project" value="UniProtKB-KW"/>
</dbReference>
<feature type="region of interest" description="Disordered" evidence="5">
    <location>
        <begin position="193"/>
        <end position="234"/>
    </location>
</feature>
<feature type="compositionally biased region" description="Basic and acidic residues" evidence="5">
    <location>
        <begin position="1568"/>
        <end position="1579"/>
    </location>
</feature>
<dbReference type="SMART" id="SM00249">
    <property type="entry name" value="PHD"/>
    <property type="match status" value="1"/>
</dbReference>
<feature type="compositionally biased region" description="Pro residues" evidence="5">
    <location>
        <begin position="566"/>
        <end position="580"/>
    </location>
</feature>
<name>A0A8H5GWW7_9AGAR</name>
<feature type="region of interest" description="Disordered" evidence="5">
    <location>
        <begin position="914"/>
        <end position="1137"/>
    </location>
</feature>
<dbReference type="Pfam" id="PF20826">
    <property type="entry name" value="PHD_5"/>
    <property type="match status" value="1"/>
</dbReference>
<dbReference type="OrthoDB" id="79252at2759"/>
<keyword evidence="1" id="KW-0479">Metal-binding</keyword>
<evidence type="ECO:0000256" key="2">
    <source>
        <dbReference type="ARBA" id="ARBA00022771"/>
    </source>
</evidence>
<feature type="region of interest" description="Disordered" evidence="5">
    <location>
        <begin position="636"/>
        <end position="660"/>
    </location>
</feature>
<dbReference type="InterPro" id="IPR019787">
    <property type="entry name" value="Znf_PHD-finger"/>
</dbReference>
<keyword evidence="8" id="KW-1185">Reference proteome</keyword>
<feature type="compositionally biased region" description="Basic and acidic residues" evidence="5">
    <location>
        <begin position="2219"/>
        <end position="2238"/>
    </location>
</feature>
<feature type="region of interest" description="Disordered" evidence="5">
    <location>
        <begin position="1"/>
        <end position="93"/>
    </location>
</feature>
<dbReference type="InterPro" id="IPR013083">
    <property type="entry name" value="Znf_RING/FYVE/PHD"/>
</dbReference>
<feature type="compositionally biased region" description="Acidic residues" evidence="5">
    <location>
        <begin position="986"/>
        <end position="999"/>
    </location>
</feature>
<evidence type="ECO:0000259" key="6">
    <source>
        <dbReference type="PROSITE" id="PS50016"/>
    </source>
</evidence>
<feature type="compositionally biased region" description="Low complexity" evidence="5">
    <location>
        <begin position="540"/>
        <end position="553"/>
    </location>
</feature>
<dbReference type="InterPro" id="IPR001965">
    <property type="entry name" value="Znf_PHD"/>
</dbReference>
<feature type="compositionally biased region" description="Acidic residues" evidence="5">
    <location>
        <begin position="644"/>
        <end position="660"/>
    </location>
</feature>
<feature type="compositionally biased region" description="Acidic residues" evidence="5">
    <location>
        <begin position="1984"/>
        <end position="1996"/>
    </location>
</feature>
<feature type="compositionally biased region" description="Polar residues" evidence="5">
    <location>
        <begin position="1076"/>
        <end position="1088"/>
    </location>
</feature>
<feature type="compositionally biased region" description="Pro residues" evidence="5">
    <location>
        <begin position="353"/>
        <end position="368"/>
    </location>
</feature>
<dbReference type="InterPro" id="IPR019786">
    <property type="entry name" value="Zinc_finger_PHD-type_CS"/>
</dbReference>
<feature type="region of interest" description="Disordered" evidence="5">
    <location>
        <begin position="1339"/>
        <end position="1363"/>
    </location>
</feature>
<keyword evidence="3" id="KW-0862">Zinc</keyword>
<dbReference type="Proteomes" id="UP000518752">
    <property type="component" value="Unassembled WGS sequence"/>
</dbReference>
<feature type="region of interest" description="Disordered" evidence="5">
    <location>
        <begin position="820"/>
        <end position="884"/>
    </location>
</feature>
<feature type="domain" description="PHD-type" evidence="6">
    <location>
        <begin position="97"/>
        <end position="148"/>
    </location>
</feature>
<feature type="compositionally biased region" description="Basic and acidic residues" evidence="5">
    <location>
        <begin position="949"/>
        <end position="962"/>
    </location>
</feature>
<feature type="region of interest" description="Disordered" evidence="5">
    <location>
        <begin position="701"/>
        <end position="729"/>
    </location>
</feature>
<evidence type="ECO:0000256" key="3">
    <source>
        <dbReference type="ARBA" id="ARBA00022833"/>
    </source>
</evidence>
<dbReference type="PROSITE" id="PS50016">
    <property type="entry name" value="ZF_PHD_2"/>
    <property type="match status" value="1"/>
</dbReference>
<feature type="compositionally biased region" description="Low complexity" evidence="5">
    <location>
        <begin position="43"/>
        <end position="58"/>
    </location>
</feature>
<evidence type="ECO:0000256" key="1">
    <source>
        <dbReference type="ARBA" id="ARBA00022723"/>
    </source>
</evidence>
<protein>
    <recommendedName>
        <fullName evidence="6">PHD-type domain-containing protein</fullName>
    </recommendedName>
</protein>
<feature type="compositionally biased region" description="Polar residues" evidence="5">
    <location>
        <begin position="2056"/>
        <end position="2067"/>
    </location>
</feature>
<feature type="compositionally biased region" description="Polar residues" evidence="5">
    <location>
        <begin position="10"/>
        <end position="37"/>
    </location>
</feature>
<feature type="compositionally biased region" description="Low complexity" evidence="5">
    <location>
        <begin position="1267"/>
        <end position="1302"/>
    </location>
</feature>
<feature type="region of interest" description="Disordered" evidence="5">
    <location>
        <begin position="1621"/>
        <end position="1847"/>
    </location>
</feature>